<dbReference type="AlphaFoldDB" id="A0A4U1BNN2"/>
<evidence type="ECO:0000256" key="11">
    <source>
        <dbReference type="ARBA" id="ARBA00022909"/>
    </source>
</evidence>
<dbReference type="InterPro" id="IPR011005">
    <property type="entry name" value="Dihydropteroate_synth-like_sf"/>
</dbReference>
<dbReference type="EC" id="2.5.1.15" evidence="6 14"/>
<dbReference type="RefSeq" id="WP_136863137.1">
    <property type="nucleotide sequence ID" value="NZ_SWCJ01000005.1"/>
</dbReference>
<reference evidence="16 17" key="1">
    <citation type="submission" date="2019-04" db="EMBL/GenBank/DDBJ databases">
        <authorList>
            <person name="Hwang J.C."/>
        </authorList>
    </citation>
    <scope>NUCLEOTIDE SEQUENCE [LARGE SCALE GENOMIC DNA]</scope>
    <source>
        <strain evidence="16 17">IMCC35002</strain>
    </source>
</reference>
<evidence type="ECO:0000256" key="2">
    <source>
        <dbReference type="ARBA" id="ARBA00001946"/>
    </source>
</evidence>
<dbReference type="Pfam" id="PF00809">
    <property type="entry name" value="Pterin_bind"/>
    <property type="match status" value="1"/>
</dbReference>
<evidence type="ECO:0000256" key="13">
    <source>
        <dbReference type="ARBA" id="ARBA00053449"/>
    </source>
</evidence>
<keyword evidence="17" id="KW-1185">Reference proteome</keyword>
<dbReference type="Gene3D" id="3.20.20.20">
    <property type="entry name" value="Dihydropteroate synthase-like"/>
    <property type="match status" value="1"/>
</dbReference>
<comment type="function">
    <text evidence="13 14">Catalyzes the condensation of para-aminobenzoate (pABA) with 6-hydroxymethyl-7,8-dihydropterin diphosphate (DHPt-PP) to form 7,8-dihydropteroate (H2Pte), the immediate precursor of folate derivatives.</text>
</comment>
<dbReference type="SUPFAM" id="SSF51717">
    <property type="entry name" value="Dihydropteroate synthetase-like"/>
    <property type="match status" value="1"/>
</dbReference>
<evidence type="ECO:0000256" key="1">
    <source>
        <dbReference type="ARBA" id="ARBA00000012"/>
    </source>
</evidence>
<dbReference type="GO" id="GO:0046654">
    <property type="term" value="P:tetrahydrofolate biosynthetic process"/>
    <property type="evidence" value="ECO:0007669"/>
    <property type="project" value="UniProtKB-UniPathway"/>
</dbReference>
<dbReference type="UniPathway" id="UPA00077">
    <property type="reaction ID" value="UER00156"/>
</dbReference>
<dbReference type="PROSITE" id="PS00793">
    <property type="entry name" value="DHPS_2"/>
    <property type="match status" value="1"/>
</dbReference>
<dbReference type="GO" id="GO:0005829">
    <property type="term" value="C:cytosol"/>
    <property type="evidence" value="ECO:0007669"/>
    <property type="project" value="TreeGrafter"/>
</dbReference>
<evidence type="ECO:0000256" key="4">
    <source>
        <dbReference type="ARBA" id="ARBA00009503"/>
    </source>
</evidence>
<dbReference type="Proteomes" id="UP000305675">
    <property type="component" value="Unassembled WGS sequence"/>
</dbReference>
<dbReference type="CDD" id="cd00739">
    <property type="entry name" value="DHPS"/>
    <property type="match status" value="1"/>
</dbReference>
<dbReference type="InterPro" id="IPR045031">
    <property type="entry name" value="DHP_synth-like"/>
</dbReference>
<comment type="similarity">
    <text evidence="4 14">Belongs to the DHPS family.</text>
</comment>
<keyword evidence="11 14" id="KW-0289">Folate biosynthesis</keyword>
<comment type="pathway">
    <text evidence="3 14">Cofactor biosynthesis; tetrahydrofolate biosynthesis; 7,8-dihydrofolate from 2-amino-4-hydroxy-6-hydroxymethyl-7,8-dihydropteridine diphosphate and 4-aminobenzoate: step 1/2.</text>
</comment>
<name>A0A4U1BNN2_9GAMM</name>
<evidence type="ECO:0000256" key="7">
    <source>
        <dbReference type="ARBA" id="ARBA00016919"/>
    </source>
</evidence>
<evidence type="ECO:0000256" key="9">
    <source>
        <dbReference type="ARBA" id="ARBA00022723"/>
    </source>
</evidence>
<keyword evidence="8 14" id="KW-0808">Transferase</keyword>
<evidence type="ECO:0000256" key="5">
    <source>
        <dbReference type="ARBA" id="ARBA00011738"/>
    </source>
</evidence>
<dbReference type="PANTHER" id="PTHR20941">
    <property type="entry name" value="FOLATE SYNTHESIS PROTEINS"/>
    <property type="match status" value="1"/>
</dbReference>
<gene>
    <name evidence="16" type="primary">folP</name>
    <name evidence="16" type="ORF">FCL42_09300</name>
</gene>
<comment type="cofactor">
    <cofactor evidence="2 14">
        <name>Mg(2+)</name>
        <dbReference type="ChEBI" id="CHEBI:18420"/>
    </cofactor>
</comment>
<dbReference type="PROSITE" id="PS00792">
    <property type="entry name" value="DHPS_1"/>
    <property type="match status" value="1"/>
</dbReference>
<organism evidence="16 17">
    <name type="scientific">Ferrimonas aestuarii</name>
    <dbReference type="NCBI Taxonomy" id="2569539"/>
    <lineage>
        <taxon>Bacteria</taxon>
        <taxon>Pseudomonadati</taxon>
        <taxon>Pseudomonadota</taxon>
        <taxon>Gammaproteobacteria</taxon>
        <taxon>Alteromonadales</taxon>
        <taxon>Ferrimonadaceae</taxon>
        <taxon>Ferrimonas</taxon>
    </lineage>
</organism>
<comment type="subunit">
    <text evidence="5">Homodimer.</text>
</comment>
<dbReference type="NCBIfam" id="TIGR01496">
    <property type="entry name" value="DHPS"/>
    <property type="match status" value="1"/>
</dbReference>
<protein>
    <recommendedName>
        <fullName evidence="7 14">Dihydropteroate synthase</fullName>
        <shortName evidence="14">DHPS</shortName>
        <ecNumber evidence="6 14">2.5.1.15</ecNumber>
    </recommendedName>
    <alternativeName>
        <fullName evidence="12 14">Dihydropteroate pyrophosphorylase</fullName>
    </alternativeName>
</protein>
<accession>A0A4U1BNN2</accession>
<dbReference type="FunFam" id="3.20.20.20:FF:000004">
    <property type="entry name" value="Dihydropteroate synthase"/>
    <property type="match status" value="1"/>
</dbReference>
<evidence type="ECO:0000313" key="17">
    <source>
        <dbReference type="Proteomes" id="UP000305675"/>
    </source>
</evidence>
<sequence>MMKLDCGGRLLDLSSPVVMGIINVTPDSFSDGGKFNHLDAALEQARQMVNDGAKILDIGGESTRPGAPDVALEEELNRVLPVIEAISSDLDVVISIDTSKAEVMREAVASGAGLINDVRALQEPHALSTAAALQVPVCLMHMQGQPRTMQHSPIYDDLMGDIRGFFEARIEACVQAGIPREQLLLDPGFGFGKTLEHNYQLLAQLSGFTDLGLPLLTGLSRKSMFGNLLGRDTSERLAASLAGALLCAQQGASIIRVHDVRETQDVLRVLEVTQAQR</sequence>
<evidence type="ECO:0000256" key="8">
    <source>
        <dbReference type="ARBA" id="ARBA00022679"/>
    </source>
</evidence>
<comment type="catalytic activity">
    <reaction evidence="1">
        <text>(7,8-dihydropterin-6-yl)methyl diphosphate + 4-aminobenzoate = 7,8-dihydropteroate + diphosphate</text>
        <dbReference type="Rhea" id="RHEA:19949"/>
        <dbReference type="ChEBI" id="CHEBI:17836"/>
        <dbReference type="ChEBI" id="CHEBI:17839"/>
        <dbReference type="ChEBI" id="CHEBI:33019"/>
        <dbReference type="ChEBI" id="CHEBI:72950"/>
        <dbReference type="EC" id="2.5.1.15"/>
    </reaction>
</comment>
<dbReference type="InterPro" id="IPR000489">
    <property type="entry name" value="Pterin-binding_dom"/>
</dbReference>
<evidence type="ECO:0000256" key="10">
    <source>
        <dbReference type="ARBA" id="ARBA00022842"/>
    </source>
</evidence>
<dbReference type="GO" id="GO:0046872">
    <property type="term" value="F:metal ion binding"/>
    <property type="evidence" value="ECO:0007669"/>
    <property type="project" value="UniProtKB-KW"/>
</dbReference>
<comment type="caution">
    <text evidence="16">The sequence shown here is derived from an EMBL/GenBank/DDBJ whole genome shotgun (WGS) entry which is preliminary data.</text>
</comment>
<evidence type="ECO:0000313" key="16">
    <source>
        <dbReference type="EMBL" id="TKB55380.1"/>
    </source>
</evidence>
<proteinExistence type="inferred from homology"/>
<dbReference type="GO" id="GO:0004156">
    <property type="term" value="F:dihydropteroate synthase activity"/>
    <property type="evidence" value="ECO:0007669"/>
    <property type="project" value="UniProtKB-EC"/>
</dbReference>
<feature type="domain" description="Pterin-binding" evidence="15">
    <location>
        <begin position="16"/>
        <end position="268"/>
    </location>
</feature>
<dbReference type="EMBL" id="SWCJ01000005">
    <property type="protein sequence ID" value="TKB55380.1"/>
    <property type="molecule type" value="Genomic_DNA"/>
</dbReference>
<dbReference type="OrthoDB" id="9811744at2"/>
<dbReference type="PANTHER" id="PTHR20941:SF1">
    <property type="entry name" value="FOLIC ACID SYNTHESIS PROTEIN FOL1"/>
    <property type="match status" value="1"/>
</dbReference>
<keyword evidence="10 14" id="KW-0460">Magnesium</keyword>
<keyword evidence="9 14" id="KW-0479">Metal-binding</keyword>
<dbReference type="InterPro" id="IPR006390">
    <property type="entry name" value="DHP_synth_dom"/>
</dbReference>
<dbReference type="GO" id="GO:0046656">
    <property type="term" value="P:folic acid biosynthetic process"/>
    <property type="evidence" value="ECO:0007669"/>
    <property type="project" value="UniProtKB-KW"/>
</dbReference>
<evidence type="ECO:0000259" key="15">
    <source>
        <dbReference type="PROSITE" id="PS50972"/>
    </source>
</evidence>
<dbReference type="PROSITE" id="PS50972">
    <property type="entry name" value="PTERIN_BINDING"/>
    <property type="match status" value="1"/>
</dbReference>
<evidence type="ECO:0000256" key="12">
    <source>
        <dbReference type="ARBA" id="ARBA00030193"/>
    </source>
</evidence>
<evidence type="ECO:0000256" key="14">
    <source>
        <dbReference type="RuleBase" id="RU361205"/>
    </source>
</evidence>
<evidence type="ECO:0000256" key="3">
    <source>
        <dbReference type="ARBA" id="ARBA00004763"/>
    </source>
</evidence>
<evidence type="ECO:0000256" key="6">
    <source>
        <dbReference type="ARBA" id="ARBA00012458"/>
    </source>
</evidence>